<dbReference type="SUPFAM" id="SSF52402">
    <property type="entry name" value="Adenine nucleotide alpha hydrolases-like"/>
    <property type="match status" value="2"/>
</dbReference>
<dbReference type="InterPro" id="IPR006016">
    <property type="entry name" value="UspA"/>
</dbReference>
<proteinExistence type="predicted"/>
<accession>A0ABV9RSZ2</accession>
<evidence type="ECO:0000313" key="2">
    <source>
        <dbReference type="EMBL" id="MFC4835295.1"/>
    </source>
</evidence>
<feature type="domain" description="UspA" evidence="1">
    <location>
        <begin position="7"/>
        <end position="133"/>
    </location>
</feature>
<dbReference type="CDD" id="cd00293">
    <property type="entry name" value="USP-like"/>
    <property type="match status" value="1"/>
</dbReference>
<protein>
    <submittedName>
        <fullName evidence="2">Universal stress protein</fullName>
    </submittedName>
</protein>
<dbReference type="Gene3D" id="3.40.50.12370">
    <property type="match status" value="1"/>
</dbReference>
<gene>
    <name evidence="2" type="ORF">ACFPEL_22995</name>
</gene>
<evidence type="ECO:0000313" key="3">
    <source>
        <dbReference type="Proteomes" id="UP001595909"/>
    </source>
</evidence>
<organism evidence="2 3">
    <name type="scientific">Actinomycetospora chibensis</name>
    <dbReference type="NCBI Taxonomy" id="663606"/>
    <lineage>
        <taxon>Bacteria</taxon>
        <taxon>Bacillati</taxon>
        <taxon>Actinomycetota</taxon>
        <taxon>Actinomycetes</taxon>
        <taxon>Pseudonocardiales</taxon>
        <taxon>Pseudonocardiaceae</taxon>
        <taxon>Actinomycetospora</taxon>
    </lineage>
</organism>
<name>A0ABV9RSZ2_9PSEU</name>
<dbReference type="EMBL" id="JBHSIM010000049">
    <property type="protein sequence ID" value="MFC4835295.1"/>
    <property type="molecule type" value="Genomic_DNA"/>
</dbReference>
<reference evidence="3" key="1">
    <citation type="journal article" date="2019" name="Int. J. Syst. Evol. Microbiol.">
        <title>The Global Catalogue of Microorganisms (GCM) 10K type strain sequencing project: providing services to taxonomists for standard genome sequencing and annotation.</title>
        <authorList>
            <consortium name="The Broad Institute Genomics Platform"/>
            <consortium name="The Broad Institute Genome Sequencing Center for Infectious Disease"/>
            <person name="Wu L."/>
            <person name="Ma J."/>
        </authorList>
    </citation>
    <scope>NUCLEOTIDE SEQUENCE [LARGE SCALE GENOMIC DNA]</scope>
    <source>
        <strain evidence="3">CCUG 50347</strain>
    </source>
</reference>
<sequence>MTGSTTQVTVGFGDDEASLAALEWALHRAAREGAAVHAVRAVTGGAADGITSGCAAGTDPAVVESETGALRHLARRVAAATGVPDAPPVSLSWCRGRPADVLLAAAHDALVVGRPARAGRTLRELLHHASCPISVAGTAGSGVDARRGRLVVVGVDAVPVACAGEALQGTVREALRHVRGGDRVVVVVGFVPAAERLDWPRGRRPSATVDEQVRAVRDASLAVVAPVAGAVRDGGDARGAGGPEVEVLSWPQEPTRAVIGAARDLGADELVLPVGGAWSPGRLLRLIRVAPCAVTVVPGPRGDGPAVAGRLIASPRSAPARGSAVTSGARGGGS</sequence>
<dbReference type="RefSeq" id="WP_274186999.1">
    <property type="nucleotide sequence ID" value="NZ_BAABHN010000049.1"/>
</dbReference>
<keyword evidence="3" id="KW-1185">Reference proteome</keyword>
<comment type="caution">
    <text evidence="2">The sequence shown here is derived from an EMBL/GenBank/DDBJ whole genome shotgun (WGS) entry which is preliminary data.</text>
</comment>
<dbReference type="Pfam" id="PF00582">
    <property type="entry name" value="Usp"/>
    <property type="match status" value="1"/>
</dbReference>
<dbReference type="Proteomes" id="UP001595909">
    <property type="component" value="Unassembled WGS sequence"/>
</dbReference>
<evidence type="ECO:0000259" key="1">
    <source>
        <dbReference type="Pfam" id="PF00582"/>
    </source>
</evidence>